<dbReference type="GO" id="GO:0046813">
    <property type="term" value="P:receptor-mediated virion attachment to host cell"/>
    <property type="evidence" value="ECO:0007669"/>
    <property type="project" value="TreeGrafter"/>
</dbReference>
<dbReference type="Proteomes" id="UP000629098">
    <property type="component" value="Unassembled WGS sequence"/>
</dbReference>
<evidence type="ECO:0000256" key="4">
    <source>
        <dbReference type="SAM" id="Phobius"/>
    </source>
</evidence>
<keyword evidence="1" id="KW-0677">Repeat</keyword>
<evidence type="ECO:0000256" key="2">
    <source>
        <dbReference type="ARBA" id="ARBA00022803"/>
    </source>
</evidence>
<dbReference type="Gene3D" id="1.25.40.10">
    <property type="entry name" value="Tetratricopeptide repeat domain"/>
    <property type="match status" value="1"/>
</dbReference>
<dbReference type="SUPFAM" id="SSF48452">
    <property type="entry name" value="TPR-like"/>
    <property type="match status" value="1"/>
</dbReference>
<keyword evidence="4" id="KW-0472">Membrane</keyword>
<protein>
    <submittedName>
        <fullName evidence="5">Tetratricopeptide repeat protein</fullName>
    </submittedName>
</protein>
<dbReference type="PROSITE" id="PS50005">
    <property type="entry name" value="TPR"/>
    <property type="match status" value="2"/>
</dbReference>
<organism evidence="5 6">
    <name type="scientific">Iningainema tapete BLCC-T55</name>
    <dbReference type="NCBI Taxonomy" id="2748662"/>
    <lineage>
        <taxon>Bacteria</taxon>
        <taxon>Bacillati</taxon>
        <taxon>Cyanobacteriota</taxon>
        <taxon>Cyanophyceae</taxon>
        <taxon>Nostocales</taxon>
        <taxon>Scytonemataceae</taxon>
        <taxon>Iningainema tapete</taxon>
    </lineage>
</organism>
<dbReference type="GO" id="GO:0009279">
    <property type="term" value="C:cell outer membrane"/>
    <property type="evidence" value="ECO:0007669"/>
    <property type="project" value="TreeGrafter"/>
</dbReference>
<evidence type="ECO:0000256" key="1">
    <source>
        <dbReference type="ARBA" id="ARBA00022737"/>
    </source>
</evidence>
<keyword evidence="2 3" id="KW-0802">TPR repeat</keyword>
<keyword evidence="6" id="KW-1185">Reference proteome</keyword>
<evidence type="ECO:0000256" key="3">
    <source>
        <dbReference type="PROSITE-ProRule" id="PRU00339"/>
    </source>
</evidence>
<proteinExistence type="predicted"/>
<dbReference type="InterPro" id="IPR050498">
    <property type="entry name" value="Ycf3"/>
</dbReference>
<comment type="caution">
    <text evidence="5">The sequence shown here is derived from an EMBL/GenBank/DDBJ whole genome shotgun (WGS) entry which is preliminary data.</text>
</comment>
<feature type="repeat" description="TPR" evidence="3">
    <location>
        <begin position="90"/>
        <end position="123"/>
    </location>
</feature>
<gene>
    <name evidence="5" type="ORF">ICL16_17720</name>
</gene>
<dbReference type="AlphaFoldDB" id="A0A8J6XIF4"/>
<dbReference type="InterPro" id="IPR019734">
    <property type="entry name" value="TPR_rpt"/>
</dbReference>
<dbReference type="PANTHER" id="PTHR44858:SF1">
    <property type="entry name" value="UDP-N-ACETYLGLUCOSAMINE--PEPTIDE N-ACETYLGLUCOSAMINYLTRANSFERASE SPINDLY-RELATED"/>
    <property type="match status" value="1"/>
</dbReference>
<dbReference type="Pfam" id="PF13414">
    <property type="entry name" value="TPR_11"/>
    <property type="match status" value="1"/>
</dbReference>
<evidence type="ECO:0000313" key="5">
    <source>
        <dbReference type="EMBL" id="MBD2773860.1"/>
    </source>
</evidence>
<dbReference type="SMART" id="SM00028">
    <property type="entry name" value="TPR"/>
    <property type="match status" value="2"/>
</dbReference>
<dbReference type="RefSeq" id="WP_190830146.1">
    <property type="nucleotide sequence ID" value="NZ_CAWPPI010000061.1"/>
</dbReference>
<feature type="transmembrane region" description="Helical" evidence="4">
    <location>
        <begin position="12"/>
        <end position="31"/>
    </location>
</feature>
<sequence>MEHSCKPVKRHPYAFELISCIAIIILGLSFLTSGLTSSVRAQTTRTYNIRSNPKSSVNFLKRGRDRFQQKDYKGAISDINQAIVLNPYNPNAYYSRGLVLHELGDFLNAVLDFDRALQLNPRYANAYFYREKCSLWYWRGNRNNSGLTASS</sequence>
<evidence type="ECO:0000313" key="6">
    <source>
        <dbReference type="Proteomes" id="UP000629098"/>
    </source>
</evidence>
<name>A0A8J6XIF4_9CYAN</name>
<accession>A0A8J6XIF4</accession>
<keyword evidence="4" id="KW-1133">Transmembrane helix</keyword>
<dbReference type="PROSITE" id="PS50293">
    <property type="entry name" value="TPR_REGION"/>
    <property type="match status" value="1"/>
</dbReference>
<keyword evidence="4" id="KW-0812">Transmembrane</keyword>
<feature type="repeat" description="TPR" evidence="3">
    <location>
        <begin position="56"/>
        <end position="89"/>
    </location>
</feature>
<dbReference type="EMBL" id="JACXAE010000061">
    <property type="protein sequence ID" value="MBD2773860.1"/>
    <property type="molecule type" value="Genomic_DNA"/>
</dbReference>
<dbReference type="InterPro" id="IPR011990">
    <property type="entry name" value="TPR-like_helical_dom_sf"/>
</dbReference>
<reference evidence="5" key="1">
    <citation type="submission" date="2020-09" db="EMBL/GenBank/DDBJ databases">
        <title>Iningainema tapete sp. nov. (Scytonemataceae, Cyanobacteria) from greenhouses in central Florida (USA) produces two types of nodularin with biosynthetic potential for microcystin-LR and anabaenopeptins.</title>
        <authorList>
            <person name="Berthold D.E."/>
            <person name="Lefler F.W."/>
            <person name="Huang I.-S."/>
            <person name="Abdulla H."/>
            <person name="Zimba P.V."/>
            <person name="Laughinghouse H.D. IV."/>
        </authorList>
    </citation>
    <scope>NUCLEOTIDE SEQUENCE</scope>
    <source>
        <strain evidence="5">BLCCT55</strain>
    </source>
</reference>
<dbReference type="PANTHER" id="PTHR44858">
    <property type="entry name" value="TETRATRICOPEPTIDE REPEAT PROTEIN 6"/>
    <property type="match status" value="1"/>
</dbReference>